<comment type="caution">
    <text evidence="4">The sequence shown here is derived from an EMBL/GenBank/DDBJ whole genome shotgun (WGS) entry which is preliminary data.</text>
</comment>
<dbReference type="SUPFAM" id="SSF55895">
    <property type="entry name" value="Ribonuclease Rh-like"/>
    <property type="match status" value="1"/>
</dbReference>
<dbReference type="Proteomes" id="UP000285060">
    <property type="component" value="Unassembled WGS sequence"/>
</dbReference>
<feature type="chain" id="PRO_5018966578" evidence="3">
    <location>
        <begin position="19"/>
        <end position="290"/>
    </location>
</feature>
<name>A0A418AW00_9STRA</name>
<gene>
    <name evidence="4" type="ORF">DYB32_004948</name>
</gene>
<feature type="signal peptide" evidence="3">
    <location>
        <begin position="1"/>
        <end position="18"/>
    </location>
</feature>
<dbReference type="GO" id="GO:0005576">
    <property type="term" value="C:extracellular region"/>
    <property type="evidence" value="ECO:0007669"/>
    <property type="project" value="TreeGrafter"/>
</dbReference>
<evidence type="ECO:0000313" key="4">
    <source>
        <dbReference type="EMBL" id="RHY29686.1"/>
    </source>
</evidence>
<evidence type="ECO:0000256" key="1">
    <source>
        <dbReference type="ARBA" id="ARBA00007469"/>
    </source>
</evidence>
<evidence type="ECO:0000313" key="5">
    <source>
        <dbReference type="Proteomes" id="UP000285060"/>
    </source>
</evidence>
<dbReference type="VEuPathDB" id="FungiDB:H310_11646"/>
<organism evidence="4 5">
    <name type="scientific">Aphanomyces invadans</name>
    <dbReference type="NCBI Taxonomy" id="157072"/>
    <lineage>
        <taxon>Eukaryota</taxon>
        <taxon>Sar</taxon>
        <taxon>Stramenopiles</taxon>
        <taxon>Oomycota</taxon>
        <taxon>Saprolegniomycetes</taxon>
        <taxon>Saprolegniales</taxon>
        <taxon>Verrucalvaceae</taxon>
        <taxon>Aphanomyces</taxon>
    </lineage>
</organism>
<comment type="similarity">
    <text evidence="1 2">Belongs to the RNase T2 family.</text>
</comment>
<dbReference type="PANTHER" id="PTHR11240">
    <property type="entry name" value="RIBONUCLEASE T2"/>
    <property type="match status" value="1"/>
</dbReference>
<dbReference type="PANTHER" id="PTHR11240:SF22">
    <property type="entry name" value="RIBONUCLEASE T2"/>
    <property type="match status" value="1"/>
</dbReference>
<dbReference type="Pfam" id="PF00445">
    <property type="entry name" value="Ribonuclease_T2"/>
    <property type="match status" value="1"/>
</dbReference>
<dbReference type="InterPro" id="IPR001568">
    <property type="entry name" value="RNase_T2-like"/>
</dbReference>
<dbReference type="Gene3D" id="3.90.730.10">
    <property type="entry name" value="Ribonuclease T2-like"/>
    <property type="match status" value="1"/>
</dbReference>
<dbReference type="GO" id="GO:0006401">
    <property type="term" value="P:RNA catabolic process"/>
    <property type="evidence" value="ECO:0007669"/>
    <property type="project" value="TreeGrafter"/>
</dbReference>
<sequence length="290" mass="31997">MTFPFVTISAAAFASVAAIDYPGGWLPGKEQCVDICKNAKATPGCFNASDTACTSKKQRPGDYDYLVFDQIFAPQFCRDLLKGKDSTVTHQNVNPYPVGIQCDVRRTPSALYVHGLWPNYNNGYPGLPALVCGMDKLWVDPAVNSSAEGLCHSYNHEFQKHGICYRAYEDDWDRAAKDYFESTLDVTQRLTTQSNQIATWAAETATTTLDQITGLYSKKVAVLCSKFDTEKKNRLLAVRTCWTKAVNFQVERSLPGDQLDCTPMTGSAACDPTKPITLDAYDAPPRPSVS</sequence>
<dbReference type="InterPro" id="IPR018188">
    <property type="entry name" value="RNase_T2_His_AS_1"/>
</dbReference>
<dbReference type="PROSITE" id="PS00530">
    <property type="entry name" value="RNASE_T2_1"/>
    <property type="match status" value="1"/>
</dbReference>
<dbReference type="AlphaFoldDB" id="A0A418AW00"/>
<protein>
    <submittedName>
        <fullName evidence="4">Uncharacterized protein</fullName>
    </submittedName>
</protein>
<evidence type="ECO:0000256" key="2">
    <source>
        <dbReference type="RuleBase" id="RU004328"/>
    </source>
</evidence>
<proteinExistence type="inferred from homology"/>
<dbReference type="GO" id="GO:0033897">
    <property type="term" value="F:ribonuclease T2 activity"/>
    <property type="evidence" value="ECO:0007669"/>
    <property type="project" value="InterPro"/>
</dbReference>
<accession>A0A418AW00</accession>
<evidence type="ECO:0000256" key="3">
    <source>
        <dbReference type="SAM" id="SignalP"/>
    </source>
</evidence>
<keyword evidence="5" id="KW-1185">Reference proteome</keyword>
<reference evidence="4 5" key="1">
    <citation type="submission" date="2018-08" db="EMBL/GenBank/DDBJ databases">
        <title>Aphanomyces genome sequencing and annotation.</title>
        <authorList>
            <person name="Minardi D."/>
            <person name="Oidtmann B."/>
            <person name="Van Der Giezen M."/>
            <person name="Studholme D.J."/>
        </authorList>
    </citation>
    <scope>NUCLEOTIDE SEQUENCE [LARGE SCALE GENOMIC DNA]</scope>
    <source>
        <strain evidence="4 5">NJM0002</strain>
    </source>
</reference>
<keyword evidence="3" id="KW-0732">Signal</keyword>
<dbReference type="EMBL" id="QUSY01000406">
    <property type="protein sequence ID" value="RHY29686.1"/>
    <property type="molecule type" value="Genomic_DNA"/>
</dbReference>
<dbReference type="GO" id="GO:0003723">
    <property type="term" value="F:RNA binding"/>
    <property type="evidence" value="ECO:0007669"/>
    <property type="project" value="InterPro"/>
</dbReference>
<dbReference type="InterPro" id="IPR036430">
    <property type="entry name" value="RNase_T2-like_sf"/>
</dbReference>